<keyword evidence="5" id="KW-1185">Reference proteome</keyword>
<dbReference type="InterPro" id="IPR029063">
    <property type="entry name" value="SAM-dependent_MTases_sf"/>
</dbReference>
<dbReference type="InterPro" id="IPR041698">
    <property type="entry name" value="Methyltransf_25"/>
</dbReference>
<dbReference type="EC" id="2.1.1.156" evidence="4"/>
<dbReference type="EC" id="2.1.1.157" evidence="4"/>
<comment type="caution">
    <text evidence="4">The sequence shown here is derived from an EMBL/GenBank/DDBJ whole genome shotgun (WGS) entry which is preliminary data.</text>
</comment>
<evidence type="ECO:0000256" key="2">
    <source>
        <dbReference type="ARBA" id="ARBA00022679"/>
    </source>
</evidence>
<dbReference type="GO" id="GO:0032259">
    <property type="term" value="P:methylation"/>
    <property type="evidence" value="ECO:0007669"/>
    <property type="project" value="UniProtKB-KW"/>
</dbReference>
<dbReference type="OrthoDB" id="9804312at2"/>
<evidence type="ECO:0000313" key="5">
    <source>
        <dbReference type="Proteomes" id="UP000190080"/>
    </source>
</evidence>
<dbReference type="SUPFAM" id="SSF53335">
    <property type="entry name" value="S-adenosyl-L-methionine-dependent methyltransferases"/>
    <property type="match status" value="1"/>
</dbReference>
<dbReference type="PANTHER" id="PTHR43861">
    <property type="entry name" value="TRANS-ACONITATE 2-METHYLTRANSFERASE-RELATED"/>
    <property type="match status" value="1"/>
</dbReference>
<evidence type="ECO:0000259" key="3">
    <source>
        <dbReference type="Pfam" id="PF13649"/>
    </source>
</evidence>
<dbReference type="EMBL" id="MZGV01000093">
    <property type="protein sequence ID" value="OPJ56641.1"/>
    <property type="molecule type" value="Genomic_DNA"/>
</dbReference>
<feature type="domain" description="Methyltransferase" evidence="3">
    <location>
        <begin position="39"/>
        <end position="133"/>
    </location>
</feature>
<dbReference type="RefSeq" id="WP_079428265.1">
    <property type="nucleotide sequence ID" value="NZ_MZGV01000093.1"/>
</dbReference>
<gene>
    <name evidence="4" type="ORF">CLORY_42440</name>
</gene>
<dbReference type="STRING" id="1450648.CLORY_42440"/>
<organism evidence="4 5">
    <name type="scientific">Clostridium oryzae</name>
    <dbReference type="NCBI Taxonomy" id="1450648"/>
    <lineage>
        <taxon>Bacteria</taxon>
        <taxon>Bacillati</taxon>
        <taxon>Bacillota</taxon>
        <taxon>Clostridia</taxon>
        <taxon>Eubacteriales</taxon>
        <taxon>Clostridiaceae</taxon>
        <taxon>Clostridium</taxon>
    </lineage>
</organism>
<keyword evidence="2 4" id="KW-0808">Transferase</keyword>
<evidence type="ECO:0000313" key="4">
    <source>
        <dbReference type="EMBL" id="OPJ56641.1"/>
    </source>
</evidence>
<name>A0A1V4I9G4_9CLOT</name>
<sequence>MVESKEWDWKVANRTIWTTPCEESYYYMYKWKLESRKSILDLGCGLGRHSILFAKNGFKVTAVDLSDYGVNYLREWEKREKVDILTEICDMKKLPFMDSAFDCIWAYHVISHTDTEGFIGILTEIERVLKPKGCIYCTLCSKDTWSFSEPKYKHVDDNTVIKTDGAEKDVPHYFVDLDDIQRLFKNFTIKRIRHIDDCYFDGKKKNSKHYYIEAELI</sequence>
<dbReference type="GO" id="GO:0008168">
    <property type="term" value="F:methyltransferase activity"/>
    <property type="evidence" value="ECO:0007669"/>
    <property type="project" value="UniProtKB-KW"/>
</dbReference>
<reference evidence="4 5" key="1">
    <citation type="submission" date="2017-03" db="EMBL/GenBank/DDBJ databases">
        <title>Genome sequence of Clostridium oryzae DSM 28571.</title>
        <authorList>
            <person name="Poehlein A."/>
            <person name="Daniel R."/>
        </authorList>
    </citation>
    <scope>NUCLEOTIDE SEQUENCE [LARGE SCALE GENOMIC DNA]</scope>
    <source>
        <strain evidence="4 5">DSM 28571</strain>
    </source>
</reference>
<dbReference type="Gene3D" id="3.40.50.150">
    <property type="entry name" value="Vaccinia Virus protein VP39"/>
    <property type="match status" value="1"/>
</dbReference>
<dbReference type="AlphaFoldDB" id="A0A1V4I9G4"/>
<proteinExistence type="predicted"/>
<dbReference type="CDD" id="cd02440">
    <property type="entry name" value="AdoMet_MTases"/>
    <property type="match status" value="1"/>
</dbReference>
<keyword evidence="1 4" id="KW-0489">Methyltransferase</keyword>
<accession>A0A1V4I9G4</accession>
<dbReference type="Pfam" id="PF13649">
    <property type="entry name" value="Methyltransf_25"/>
    <property type="match status" value="1"/>
</dbReference>
<dbReference type="Proteomes" id="UP000190080">
    <property type="component" value="Unassembled WGS sequence"/>
</dbReference>
<evidence type="ECO:0000256" key="1">
    <source>
        <dbReference type="ARBA" id="ARBA00022603"/>
    </source>
</evidence>
<protein>
    <submittedName>
        <fullName evidence="4">Glycine/sarcosine/dimethylglycine N-methyltransferase</fullName>
        <ecNumber evidence="4">2.1.1.156</ecNumber>
        <ecNumber evidence="4">2.1.1.157</ecNumber>
    </submittedName>
</protein>
<dbReference type="PANTHER" id="PTHR43861:SF1">
    <property type="entry name" value="TRANS-ACONITATE 2-METHYLTRANSFERASE"/>
    <property type="match status" value="1"/>
</dbReference>